<feature type="repeat" description="WD" evidence="3">
    <location>
        <begin position="332"/>
        <end position="370"/>
    </location>
</feature>
<dbReference type="PANTHER" id="PTHR19879">
    <property type="entry name" value="TRANSCRIPTION INITIATION FACTOR TFIID"/>
    <property type="match status" value="1"/>
</dbReference>
<dbReference type="Gene3D" id="2.130.10.10">
    <property type="entry name" value="YVTN repeat-like/Quinoprotein amine dehydrogenase"/>
    <property type="match status" value="1"/>
</dbReference>
<keyword evidence="1 3" id="KW-0853">WD repeat</keyword>
<dbReference type="InterPro" id="IPR015943">
    <property type="entry name" value="WD40/YVTN_repeat-like_dom_sf"/>
</dbReference>
<reference evidence="6" key="1">
    <citation type="journal article" date="2011" name="Proc. Natl. Acad. Sci. U.S.A.">
        <title>Genomic insights into the physiology and ecology of the marine filamentous cyanobacterium Lyngbya majuscula.</title>
        <authorList>
            <person name="Jones A.C."/>
            <person name="Monroe E.A."/>
            <person name="Podell S."/>
            <person name="Hess W.R."/>
            <person name="Klages S."/>
            <person name="Esquenazi E."/>
            <person name="Niessen S."/>
            <person name="Hoover H."/>
            <person name="Rothmann M."/>
            <person name="Lasken R.S."/>
            <person name="Yates J.R.III."/>
            <person name="Reinhardt R."/>
            <person name="Kube M."/>
            <person name="Burkart M.D."/>
            <person name="Allen E.E."/>
            <person name="Dorrestein P.C."/>
            <person name="Gerwick W.H."/>
            <person name="Gerwick L."/>
        </authorList>
    </citation>
    <scope>NUCLEOTIDE SEQUENCE [LARGE SCALE GENOMIC DNA]</scope>
    <source>
        <strain evidence="6">3L</strain>
    </source>
</reference>
<organism evidence="5 6">
    <name type="scientific">Moorena producens 3L</name>
    <dbReference type="NCBI Taxonomy" id="489825"/>
    <lineage>
        <taxon>Bacteria</taxon>
        <taxon>Bacillati</taxon>
        <taxon>Cyanobacteriota</taxon>
        <taxon>Cyanophyceae</taxon>
        <taxon>Coleofasciculales</taxon>
        <taxon>Coleofasciculaceae</taxon>
        <taxon>Moorena</taxon>
    </lineage>
</organism>
<evidence type="ECO:0000256" key="1">
    <source>
        <dbReference type="ARBA" id="ARBA00022574"/>
    </source>
</evidence>
<dbReference type="Proteomes" id="UP000003959">
    <property type="component" value="Unassembled WGS sequence"/>
</dbReference>
<feature type="transmembrane region" description="Helical" evidence="4">
    <location>
        <begin position="98"/>
        <end position="120"/>
    </location>
</feature>
<feature type="transmembrane region" description="Helical" evidence="4">
    <location>
        <begin position="66"/>
        <end position="86"/>
    </location>
</feature>
<name>F4Y1D5_9CYAN</name>
<dbReference type="eggNOG" id="COG2319">
    <property type="taxonomic scope" value="Bacteria"/>
</dbReference>
<dbReference type="Pfam" id="PF00400">
    <property type="entry name" value="WD40"/>
    <property type="match status" value="3"/>
</dbReference>
<keyword evidence="2" id="KW-0677">Repeat</keyword>
<sequence length="370" mass="38451">MTKQQSVLFTLAVAAAGANLSSTIGGVGLVGGFGGVGIGPTTMTGLGAITGVAAYGAVRAIREGDLIAIGAVALGAVTGAGISATVGGMGLSFGGKTIGVNMSSMAAAGGVVGLGVYGLAKMFSEHESKEPVTETFDRMEAAISYQEAYNQAMMELDPILADIALKQKFSDLEVEDELQALKANLLGENQSKPTEKVSNAELSSKQRFKNLDVEKELQAVKAKLNKLITVKSHQDWKCNTILKGHIANVNSVAISPNSQILASAGDDRTVKLWDLTTGKCIYTFFGQGGEVQAVNISPNGQMLIAGGFDNVITSWNLQTKTLSGIFNKPNSPFSHGAVVSDLAFSSNGKILISASGDETIAVWDSLTEKI</sequence>
<dbReference type="PROSITE" id="PS50294">
    <property type="entry name" value="WD_REPEATS_REGION"/>
    <property type="match status" value="3"/>
</dbReference>
<proteinExistence type="predicted"/>
<gene>
    <name evidence="5" type="ORF">LYNGBM3L_66200</name>
</gene>
<feature type="repeat" description="WD" evidence="3">
    <location>
        <begin position="242"/>
        <end position="283"/>
    </location>
</feature>
<dbReference type="InterPro" id="IPR019775">
    <property type="entry name" value="WD40_repeat_CS"/>
</dbReference>
<keyword evidence="4" id="KW-0472">Membrane</keyword>
<dbReference type="InterPro" id="IPR001680">
    <property type="entry name" value="WD40_rpt"/>
</dbReference>
<keyword evidence="6" id="KW-1185">Reference proteome</keyword>
<dbReference type="SMART" id="SM00320">
    <property type="entry name" value="WD40"/>
    <property type="match status" value="3"/>
</dbReference>
<dbReference type="InterPro" id="IPR020472">
    <property type="entry name" value="WD40_PAC1"/>
</dbReference>
<keyword evidence="4" id="KW-0812">Transmembrane</keyword>
<dbReference type="HOGENOM" id="CLU_747664_0_0_3"/>
<dbReference type="PROSITE" id="PS00678">
    <property type="entry name" value="WD_REPEATS_1"/>
    <property type="match status" value="3"/>
</dbReference>
<evidence type="ECO:0000256" key="3">
    <source>
        <dbReference type="PROSITE-ProRule" id="PRU00221"/>
    </source>
</evidence>
<evidence type="ECO:0000313" key="5">
    <source>
        <dbReference type="EMBL" id="EGJ29077.1"/>
    </source>
</evidence>
<dbReference type="AlphaFoldDB" id="F4Y1D5"/>
<dbReference type="PRINTS" id="PR00320">
    <property type="entry name" value="GPROTEINBRPT"/>
</dbReference>
<dbReference type="EMBL" id="GL890970">
    <property type="protein sequence ID" value="EGJ29077.1"/>
    <property type="molecule type" value="Genomic_DNA"/>
</dbReference>
<feature type="repeat" description="WD" evidence="3">
    <location>
        <begin position="284"/>
        <end position="325"/>
    </location>
</feature>
<accession>F4Y1D5</accession>
<protein>
    <submittedName>
        <fullName evidence="5">WD-40 repeat-containing protein</fullName>
    </submittedName>
</protein>
<feature type="transmembrane region" description="Helical" evidence="4">
    <location>
        <begin position="33"/>
        <end position="54"/>
    </location>
</feature>
<evidence type="ECO:0000256" key="2">
    <source>
        <dbReference type="ARBA" id="ARBA00022737"/>
    </source>
</evidence>
<keyword evidence="4" id="KW-1133">Transmembrane helix</keyword>
<dbReference type="SUPFAM" id="SSF50978">
    <property type="entry name" value="WD40 repeat-like"/>
    <property type="match status" value="1"/>
</dbReference>
<evidence type="ECO:0000313" key="6">
    <source>
        <dbReference type="Proteomes" id="UP000003959"/>
    </source>
</evidence>
<dbReference type="PROSITE" id="PS50082">
    <property type="entry name" value="WD_REPEATS_2"/>
    <property type="match status" value="3"/>
</dbReference>
<dbReference type="InterPro" id="IPR036322">
    <property type="entry name" value="WD40_repeat_dom_sf"/>
</dbReference>
<evidence type="ECO:0000256" key="4">
    <source>
        <dbReference type="SAM" id="Phobius"/>
    </source>
</evidence>
<dbReference type="PANTHER" id="PTHR19879:SF9">
    <property type="entry name" value="TRANSCRIPTION INITIATION FACTOR TFIID SUBUNIT 5"/>
    <property type="match status" value="1"/>
</dbReference>